<dbReference type="AlphaFoldDB" id="A0A2Z5UVN4"/>
<sequence>MLLVPFESKESARNWLERNRLNTSGTPLLIPFKNAKYDRIEFLKPTGERLRIMGSANSGRHKSRFTRAFVPHISDLEGDTIKIEKERFIIIYEKAATSVGEEFAKLFRSQTQMLRKQIKEAQENDKPRLDPAKVIQDLSSIGVDLDIKAGMSYFIDRENGIEKVYRHTFHSDANNDNLTLYLKTEAEQQRAQPIQVHNNKIENSHFDSFLIDWIIGTIFAMITAIGTGVVGSIFLPVFITAPIAISSFIALSFFSFYKASKDNVKTMEFGKAEFKIIQPNGVTNSMNKVSACQAEETPTMRRNSASVPQQCSELQVLKNRAQALKKQTAMSISFFNSGLRSSVSAFIKDPLKTVAIAEKMLRLNVV</sequence>
<reference evidence="2 3" key="1">
    <citation type="submission" date="2017-03" db="EMBL/GenBank/DDBJ databases">
        <title>The genome sequence of Candidatus Rickettsiella viridis.</title>
        <authorList>
            <person name="Nikoh N."/>
            <person name="Tsuchida T."/>
            <person name="Yamaguchi K."/>
            <person name="Maeda T."/>
            <person name="Shigenobu S."/>
            <person name="Fukatsu T."/>
        </authorList>
    </citation>
    <scope>NUCLEOTIDE SEQUENCE [LARGE SCALE GENOMIC DNA]</scope>
    <source>
        <strain evidence="2 3">Ap-RA04</strain>
    </source>
</reference>
<dbReference type="EMBL" id="AP018005">
    <property type="protein sequence ID" value="BBB15619.1"/>
    <property type="molecule type" value="Genomic_DNA"/>
</dbReference>
<keyword evidence="1" id="KW-0472">Membrane</keyword>
<dbReference type="Proteomes" id="UP000282483">
    <property type="component" value="Chromosome"/>
</dbReference>
<feature type="transmembrane region" description="Helical" evidence="1">
    <location>
        <begin position="233"/>
        <end position="257"/>
    </location>
</feature>
<proteinExistence type="predicted"/>
<keyword evidence="3" id="KW-1185">Reference proteome</keyword>
<evidence type="ECO:0000256" key="1">
    <source>
        <dbReference type="SAM" id="Phobius"/>
    </source>
</evidence>
<feature type="transmembrane region" description="Helical" evidence="1">
    <location>
        <begin position="209"/>
        <end position="227"/>
    </location>
</feature>
<keyword evidence="1" id="KW-1133">Transmembrane helix</keyword>
<evidence type="ECO:0000313" key="2">
    <source>
        <dbReference type="EMBL" id="BBB15619.1"/>
    </source>
</evidence>
<organism evidence="2 3">
    <name type="scientific">Candidatus Rickettsiella viridis</name>
    <dbReference type="NCBI Taxonomy" id="676208"/>
    <lineage>
        <taxon>Bacteria</taxon>
        <taxon>Pseudomonadati</taxon>
        <taxon>Pseudomonadota</taxon>
        <taxon>Gammaproteobacteria</taxon>
        <taxon>Legionellales</taxon>
        <taxon>Coxiellaceae</taxon>
        <taxon>Rickettsiella</taxon>
    </lineage>
</organism>
<name>A0A2Z5UVN4_9COXI</name>
<evidence type="ECO:0000313" key="3">
    <source>
        <dbReference type="Proteomes" id="UP000282483"/>
    </source>
</evidence>
<protein>
    <submittedName>
        <fullName evidence="2">Peptidase M23B family</fullName>
    </submittedName>
</protein>
<keyword evidence="1" id="KW-0812">Transmembrane</keyword>
<accession>A0A2Z5UVN4</accession>
<dbReference type="KEGG" id="rvi:RVIR1_11560"/>
<gene>
    <name evidence="2" type="ORF">RVIR1_11560</name>
</gene>